<dbReference type="InterPro" id="IPR036397">
    <property type="entry name" value="RNaseH_sf"/>
</dbReference>
<feature type="domain" description="Tc1-like transposase DDE" evidence="1">
    <location>
        <begin position="67"/>
        <end position="212"/>
    </location>
</feature>
<feature type="non-terminal residue" evidence="2">
    <location>
        <position position="1"/>
    </location>
</feature>
<dbReference type="PANTHER" id="PTHR30347:SF1">
    <property type="entry name" value="MECHANOSENSITIVE CHANNEL MSCK"/>
    <property type="match status" value="1"/>
</dbReference>
<dbReference type="EMBL" id="JBHSIS010000037">
    <property type="protein sequence ID" value="MFC4859487.1"/>
    <property type="molecule type" value="Genomic_DNA"/>
</dbReference>
<dbReference type="InterPro" id="IPR012337">
    <property type="entry name" value="RNaseH-like_sf"/>
</dbReference>
<dbReference type="RefSeq" id="WP_378062598.1">
    <property type="nucleotide sequence ID" value="NZ_JBHSIS010000037.1"/>
</dbReference>
<reference evidence="3" key="1">
    <citation type="journal article" date="2019" name="Int. J. Syst. Evol. Microbiol.">
        <title>The Global Catalogue of Microorganisms (GCM) 10K type strain sequencing project: providing services to taxonomists for standard genome sequencing and annotation.</title>
        <authorList>
            <consortium name="The Broad Institute Genomics Platform"/>
            <consortium name="The Broad Institute Genome Sequencing Center for Infectious Disease"/>
            <person name="Wu L."/>
            <person name="Ma J."/>
        </authorList>
    </citation>
    <scope>NUCLEOTIDE SEQUENCE [LARGE SCALE GENOMIC DNA]</scope>
    <source>
        <strain evidence="3">ZS-22-S1</strain>
    </source>
</reference>
<evidence type="ECO:0000259" key="1">
    <source>
        <dbReference type="Pfam" id="PF13358"/>
    </source>
</evidence>
<dbReference type="InterPro" id="IPR038717">
    <property type="entry name" value="Tc1-like_DDE_dom"/>
</dbReference>
<sequence length="234" mass="27011">RDATHWSRKSMAQRSGLSKSTIGRIWRDFGLKPHVAETFKLSTDPLFIEKTVDVVGLYHNPPERAVVLCVDEKSQIQALDRSQPVLPMMPGMPERRTHDYARNGITSLFAAFNIADGTVISELHRKHRATEFRKFLVTIDKTVPAELDIHLVCDNYGTHKTPAIKAWLARHPRFHMHFTPTGSSWINQVERWFGFLSDQKIKRGAHKSVQALEKDIRAWIADWNTHPRPFIWTK</sequence>
<dbReference type="InterPro" id="IPR047655">
    <property type="entry name" value="Transpos_IS630-like"/>
</dbReference>
<gene>
    <name evidence="2" type="ORF">ACFPCV_38850</name>
</gene>
<evidence type="ECO:0000313" key="2">
    <source>
        <dbReference type="EMBL" id="MFC4859487.1"/>
    </source>
</evidence>
<dbReference type="Proteomes" id="UP001595859">
    <property type="component" value="Unassembled WGS sequence"/>
</dbReference>
<proteinExistence type="predicted"/>
<dbReference type="NCBIfam" id="NF033545">
    <property type="entry name" value="transpos_IS630"/>
    <property type="match status" value="1"/>
</dbReference>
<feature type="non-terminal residue" evidence="2">
    <location>
        <position position="234"/>
    </location>
</feature>
<dbReference type="InterPro" id="IPR052702">
    <property type="entry name" value="MscS-like_channel"/>
</dbReference>
<keyword evidence="3" id="KW-1185">Reference proteome</keyword>
<evidence type="ECO:0000313" key="3">
    <source>
        <dbReference type="Proteomes" id="UP001595859"/>
    </source>
</evidence>
<dbReference type="Pfam" id="PF13358">
    <property type="entry name" value="DDE_3"/>
    <property type="match status" value="1"/>
</dbReference>
<name>A0ABV9SG81_9PSEU</name>
<dbReference type="PANTHER" id="PTHR30347">
    <property type="entry name" value="POTASSIUM CHANNEL RELATED"/>
    <property type="match status" value="1"/>
</dbReference>
<protein>
    <submittedName>
        <fullName evidence="2">IS630 family transposase</fullName>
    </submittedName>
</protein>
<dbReference type="Gene3D" id="3.30.420.10">
    <property type="entry name" value="Ribonuclease H-like superfamily/Ribonuclease H"/>
    <property type="match status" value="1"/>
</dbReference>
<comment type="caution">
    <text evidence="2">The sequence shown here is derived from an EMBL/GenBank/DDBJ whole genome shotgun (WGS) entry which is preliminary data.</text>
</comment>
<dbReference type="SUPFAM" id="SSF53098">
    <property type="entry name" value="Ribonuclease H-like"/>
    <property type="match status" value="1"/>
</dbReference>
<organism evidence="2 3">
    <name type="scientific">Actinophytocola glycyrrhizae</name>
    <dbReference type="NCBI Taxonomy" id="2044873"/>
    <lineage>
        <taxon>Bacteria</taxon>
        <taxon>Bacillati</taxon>
        <taxon>Actinomycetota</taxon>
        <taxon>Actinomycetes</taxon>
        <taxon>Pseudonocardiales</taxon>
        <taxon>Pseudonocardiaceae</taxon>
    </lineage>
</organism>
<accession>A0ABV9SG81</accession>